<evidence type="ECO:0000313" key="1">
    <source>
        <dbReference type="EMBL" id="KAJ9108195.1"/>
    </source>
</evidence>
<sequence>MLIAVRKRKRGIADSQVGGGRRGATIGGEGDGGHLVAERCFTLSEITVADIKDSGDLTNAIKVKRGKETYVYRTNRSEDKCALLMAFRQVADELREKKREQSEKEQQRRKSMWTGEVRATEESVMFADGHQAMPRNAPVPRVPRIPAALAAADGMPTDSSSIDSFEDDLAMAIALKDWNQSVELVLRARGYLSSALAKSLPDPSIAARLAALARELVDQVAADLSDPDIRRSEVITLSAHLARLQESQAASNAFLRARKELLGKRTRMIGYHGDVPAYISELAIVTFTILRHTSDWYLAAFPDNSLVSGFIEWCQSQITHFAESFRRQVYGPSEDTTAIRDSLTVVAFHNRKLMREVGLDFTFMMSTLLQPNYDDPDVQPNQIIRDLSVAPRTPKDRGRGGGGRWRLEGAAVSEWPSNFVLVIQGFQPETRKWSPVKPLIGIDTSYPAIQTGM</sequence>
<reference evidence="1" key="1">
    <citation type="submission" date="2023-04" db="EMBL/GenBank/DDBJ databases">
        <title>Draft Genome sequencing of Naganishia species isolated from polar environments using Oxford Nanopore Technology.</title>
        <authorList>
            <person name="Leo P."/>
            <person name="Venkateswaran K."/>
        </authorList>
    </citation>
    <scope>NUCLEOTIDE SEQUENCE</scope>
    <source>
        <strain evidence="1">MNA-CCFEE 5262</strain>
    </source>
</reference>
<comment type="caution">
    <text evidence="1">The sequence shown here is derived from an EMBL/GenBank/DDBJ whole genome shotgun (WGS) entry which is preliminary data.</text>
</comment>
<dbReference type="Proteomes" id="UP001230649">
    <property type="component" value="Unassembled WGS sequence"/>
</dbReference>
<evidence type="ECO:0000313" key="2">
    <source>
        <dbReference type="Proteomes" id="UP001230649"/>
    </source>
</evidence>
<accession>A0ACC2WAQ5</accession>
<dbReference type="EMBL" id="JASBWS010000033">
    <property type="protein sequence ID" value="KAJ9108195.1"/>
    <property type="molecule type" value="Genomic_DNA"/>
</dbReference>
<keyword evidence="2" id="KW-1185">Reference proteome</keyword>
<organism evidence="1 2">
    <name type="scientific">Naganishia adeliensis</name>
    <dbReference type="NCBI Taxonomy" id="92952"/>
    <lineage>
        <taxon>Eukaryota</taxon>
        <taxon>Fungi</taxon>
        <taxon>Dikarya</taxon>
        <taxon>Basidiomycota</taxon>
        <taxon>Agaricomycotina</taxon>
        <taxon>Tremellomycetes</taxon>
        <taxon>Filobasidiales</taxon>
        <taxon>Filobasidiaceae</taxon>
        <taxon>Naganishia</taxon>
    </lineage>
</organism>
<name>A0ACC2WAQ5_9TREE</name>
<protein>
    <submittedName>
        <fullName evidence="1">Uncharacterized protein</fullName>
    </submittedName>
</protein>
<gene>
    <name evidence="1" type="ORF">QFC20_003558</name>
</gene>
<proteinExistence type="predicted"/>